<name>A0A8J5WXR3_ZIZPA</name>
<comment type="caution">
    <text evidence="2">The sequence shown here is derived from an EMBL/GenBank/DDBJ whole genome shotgun (WGS) entry which is preliminary data.</text>
</comment>
<feature type="compositionally biased region" description="Polar residues" evidence="1">
    <location>
        <begin position="14"/>
        <end position="56"/>
    </location>
</feature>
<evidence type="ECO:0000256" key="1">
    <source>
        <dbReference type="SAM" id="MobiDB-lite"/>
    </source>
</evidence>
<accession>A0A8J5WXR3</accession>
<evidence type="ECO:0000313" key="2">
    <source>
        <dbReference type="EMBL" id="KAG8099826.1"/>
    </source>
</evidence>
<protein>
    <submittedName>
        <fullName evidence="2">Uncharacterized protein</fullName>
    </submittedName>
</protein>
<reference evidence="2" key="2">
    <citation type="submission" date="2021-02" db="EMBL/GenBank/DDBJ databases">
        <authorList>
            <person name="Kimball J.A."/>
            <person name="Haas M.W."/>
            <person name="Macchietto M."/>
            <person name="Kono T."/>
            <person name="Duquette J."/>
            <person name="Shao M."/>
        </authorList>
    </citation>
    <scope>NUCLEOTIDE SEQUENCE</scope>
    <source>
        <tissue evidence="2">Fresh leaf tissue</tissue>
    </source>
</reference>
<dbReference type="AlphaFoldDB" id="A0A8J5WXR3"/>
<gene>
    <name evidence="2" type="ORF">GUJ93_ZPchr0013g36131</name>
</gene>
<dbReference type="EMBL" id="JAAALK010000079">
    <property type="protein sequence ID" value="KAG8099825.1"/>
    <property type="molecule type" value="Genomic_DNA"/>
</dbReference>
<proteinExistence type="predicted"/>
<feature type="region of interest" description="Disordered" evidence="1">
    <location>
        <begin position="1"/>
        <end position="57"/>
    </location>
</feature>
<evidence type="ECO:0000313" key="3">
    <source>
        <dbReference type="Proteomes" id="UP000729402"/>
    </source>
</evidence>
<reference evidence="2" key="1">
    <citation type="journal article" date="2021" name="bioRxiv">
        <title>Whole Genome Assembly and Annotation of Northern Wild Rice, Zizania palustris L., Supports a Whole Genome Duplication in the Zizania Genus.</title>
        <authorList>
            <person name="Haas M."/>
            <person name="Kono T."/>
            <person name="Macchietto M."/>
            <person name="Millas R."/>
            <person name="McGilp L."/>
            <person name="Shao M."/>
            <person name="Duquette J."/>
            <person name="Hirsch C.N."/>
            <person name="Kimball J."/>
        </authorList>
    </citation>
    <scope>NUCLEOTIDE SEQUENCE</scope>
    <source>
        <tissue evidence="2">Fresh leaf tissue</tissue>
    </source>
</reference>
<dbReference type="Proteomes" id="UP000729402">
    <property type="component" value="Unassembled WGS sequence"/>
</dbReference>
<organism evidence="2 3">
    <name type="scientific">Zizania palustris</name>
    <name type="common">Northern wild rice</name>
    <dbReference type="NCBI Taxonomy" id="103762"/>
    <lineage>
        <taxon>Eukaryota</taxon>
        <taxon>Viridiplantae</taxon>
        <taxon>Streptophyta</taxon>
        <taxon>Embryophyta</taxon>
        <taxon>Tracheophyta</taxon>
        <taxon>Spermatophyta</taxon>
        <taxon>Magnoliopsida</taxon>
        <taxon>Liliopsida</taxon>
        <taxon>Poales</taxon>
        <taxon>Poaceae</taxon>
        <taxon>BOP clade</taxon>
        <taxon>Oryzoideae</taxon>
        <taxon>Oryzeae</taxon>
        <taxon>Zizaniinae</taxon>
        <taxon>Zizania</taxon>
    </lineage>
</organism>
<sequence>MSTIPRPSFATAPMSESETATSRLSTRGRSRWSPTSALSITNKARTSAAGSPSTGDRTAVAFRKQRELLPPVDCCSLATRYRKMKASN</sequence>
<dbReference type="EMBL" id="JAAALK010000079">
    <property type="protein sequence ID" value="KAG8099826.1"/>
    <property type="molecule type" value="Genomic_DNA"/>
</dbReference>
<keyword evidence="3" id="KW-1185">Reference proteome</keyword>